<dbReference type="EMBL" id="JANJQO010003223">
    <property type="protein sequence ID" value="KAJ2963355.1"/>
    <property type="molecule type" value="Genomic_DNA"/>
</dbReference>
<name>A0ACC1MF42_9HYPO</name>
<organism evidence="1 2">
    <name type="scientific">Zarea fungicola</name>
    <dbReference type="NCBI Taxonomy" id="93591"/>
    <lineage>
        <taxon>Eukaryota</taxon>
        <taxon>Fungi</taxon>
        <taxon>Dikarya</taxon>
        <taxon>Ascomycota</taxon>
        <taxon>Pezizomycotina</taxon>
        <taxon>Sordariomycetes</taxon>
        <taxon>Hypocreomycetidae</taxon>
        <taxon>Hypocreales</taxon>
        <taxon>Cordycipitaceae</taxon>
        <taxon>Zarea</taxon>
    </lineage>
</organism>
<gene>
    <name evidence="1" type="ORF">NQ176_g10865</name>
</gene>
<reference evidence="1" key="1">
    <citation type="submission" date="2022-08" db="EMBL/GenBank/DDBJ databases">
        <title>Genome Sequence of Lecanicillium fungicola.</title>
        <authorList>
            <person name="Buettner E."/>
        </authorList>
    </citation>
    <scope>NUCLEOTIDE SEQUENCE</scope>
    <source>
        <strain evidence="1">Babe33</strain>
    </source>
</reference>
<keyword evidence="2" id="KW-1185">Reference proteome</keyword>
<dbReference type="Proteomes" id="UP001143910">
    <property type="component" value="Unassembled WGS sequence"/>
</dbReference>
<sequence>MLGWSLLQIHNHHVMYEFFNGVRAALQDGTFEAASGGFSDAYEAQFPEGTGERPRARGYHFKSEAGQEKINKSTWIDLDTALAAKPAADEA</sequence>
<evidence type="ECO:0000313" key="1">
    <source>
        <dbReference type="EMBL" id="KAJ2963355.1"/>
    </source>
</evidence>
<proteinExistence type="predicted"/>
<comment type="caution">
    <text evidence="1">The sequence shown here is derived from an EMBL/GenBank/DDBJ whole genome shotgun (WGS) entry which is preliminary data.</text>
</comment>
<evidence type="ECO:0000313" key="2">
    <source>
        <dbReference type="Proteomes" id="UP001143910"/>
    </source>
</evidence>
<protein>
    <submittedName>
        <fullName evidence="1">Uncharacterized protein</fullName>
    </submittedName>
</protein>
<accession>A0ACC1MF42</accession>